<gene>
    <name evidence="2" type="ORF">SAMN04489748_1588</name>
</gene>
<dbReference type="GeneID" id="69578206"/>
<protein>
    <submittedName>
        <fullName evidence="2">Uncharacterized protein</fullName>
    </submittedName>
</protein>
<name>A0AA45V8T9_BIFLN</name>
<evidence type="ECO:0000313" key="2">
    <source>
        <dbReference type="EMBL" id="SEB62768.1"/>
    </source>
</evidence>
<comment type="caution">
    <text evidence="2">The sequence shown here is derived from an EMBL/GenBank/DDBJ whole genome shotgun (WGS) entry which is preliminary data.</text>
</comment>
<dbReference type="EMBL" id="FNRW01000005">
    <property type="protein sequence ID" value="SEB62768.1"/>
    <property type="molecule type" value="Genomic_DNA"/>
</dbReference>
<reference evidence="2 3" key="1">
    <citation type="submission" date="2016-10" db="EMBL/GenBank/DDBJ databases">
        <authorList>
            <person name="Varghese N."/>
            <person name="Submissions S."/>
        </authorList>
    </citation>
    <scope>NUCLEOTIDE SEQUENCE [LARGE SCALE GENOMIC DNA]</scope>
    <source>
        <strain evidence="2 3">DSM 20219</strain>
    </source>
</reference>
<evidence type="ECO:0000256" key="1">
    <source>
        <dbReference type="SAM" id="MobiDB-lite"/>
    </source>
</evidence>
<organism evidence="2 3">
    <name type="scientific">Bifidobacterium longum</name>
    <dbReference type="NCBI Taxonomy" id="216816"/>
    <lineage>
        <taxon>Bacteria</taxon>
        <taxon>Bacillati</taxon>
        <taxon>Actinomycetota</taxon>
        <taxon>Actinomycetes</taxon>
        <taxon>Bifidobacteriales</taxon>
        <taxon>Bifidobacteriaceae</taxon>
        <taxon>Bifidobacterium</taxon>
    </lineage>
</organism>
<dbReference type="AlphaFoldDB" id="A0AA45V8T9"/>
<dbReference type="Proteomes" id="UP000182842">
    <property type="component" value="Unassembled WGS sequence"/>
</dbReference>
<evidence type="ECO:0000313" key="3">
    <source>
        <dbReference type="Proteomes" id="UP000182842"/>
    </source>
</evidence>
<sequence length="316" mass="35940">MGADARHGIATSIGRMMGEWKPKHRLADDPAAREELDRHVRGIDWTDRAVEFGSRERMLAAAWMQQTDLVEGEMRRLYPVEEQRDTMTRWVTVRVFEKITGVPVESKSTQWNWNGLWDPTEPTSFCGWVRRISLPLAQWNAKRVLKTRTPSASAFETEDGHNPVYDDASSTSVAGGSMASAPFERDPTLRVPRPVGRIREQMMRAVTDGTCEDAIRIARDAGLWDHTLDRLDANTACMLMLAPIPQDMAPLLEHDPHPWTGMHDAVRLYWPTQTSRRRVWQPDLKRAVQRVAAANDVTEFDVIRELGTMAARLISD</sequence>
<accession>A0AA45V8T9</accession>
<dbReference type="RefSeq" id="WP_013582673.1">
    <property type="nucleotide sequence ID" value="NZ_FNRW01000005.1"/>
</dbReference>
<proteinExistence type="predicted"/>
<feature type="region of interest" description="Disordered" evidence="1">
    <location>
        <begin position="153"/>
        <end position="190"/>
    </location>
</feature>